<dbReference type="SUPFAM" id="SSF50985">
    <property type="entry name" value="RCC1/BLIP-II"/>
    <property type="match status" value="1"/>
</dbReference>
<proteinExistence type="predicted"/>
<evidence type="ECO:0000256" key="2">
    <source>
        <dbReference type="PROSITE-ProRule" id="PRU00235"/>
    </source>
</evidence>
<dbReference type="STRING" id="554065.E1Z9J2"/>
<dbReference type="RefSeq" id="XP_005849889.1">
    <property type="nucleotide sequence ID" value="XM_005849827.1"/>
</dbReference>
<dbReference type="InterPro" id="IPR058923">
    <property type="entry name" value="RCC1-like_dom"/>
</dbReference>
<dbReference type="GeneID" id="17357006"/>
<reference evidence="4 5" key="1">
    <citation type="journal article" date="2010" name="Plant Cell">
        <title>The Chlorella variabilis NC64A genome reveals adaptation to photosymbiosis, coevolution with viruses, and cryptic sex.</title>
        <authorList>
            <person name="Blanc G."/>
            <person name="Duncan G."/>
            <person name="Agarkova I."/>
            <person name="Borodovsky M."/>
            <person name="Gurnon J."/>
            <person name="Kuo A."/>
            <person name="Lindquist E."/>
            <person name="Lucas S."/>
            <person name="Pangilinan J."/>
            <person name="Polle J."/>
            <person name="Salamov A."/>
            <person name="Terry A."/>
            <person name="Yamada T."/>
            <person name="Dunigan D.D."/>
            <person name="Grigoriev I.V."/>
            <person name="Claverie J.M."/>
            <person name="Van Etten J.L."/>
        </authorList>
    </citation>
    <scope>NUCLEOTIDE SEQUENCE [LARGE SCALE GENOMIC DNA]</scope>
    <source>
        <strain evidence="4 5">NC64A</strain>
    </source>
</reference>
<dbReference type="PROSITE" id="PS00626">
    <property type="entry name" value="RCC1_2"/>
    <property type="match status" value="4"/>
</dbReference>
<dbReference type="PANTHER" id="PTHR22870">
    <property type="entry name" value="REGULATOR OF CHROMOSOME CONDENSATION"/>
    <property type="match status" value="1"/>
</dbReference>
<dbReference type="Pfam" id="PF25390">
    <property type="entry name" value="WD40_RLD"/>
    <property type="match status" value="1"/>
</dbReference>
<dbReference type="InterPro" id="IPR000408">
    <property type="entry name" value="Reg_chr_condens"/>
</dbReference>
<dbReference type="EMBL" id="GL433839">
    <property type="protein sequence ID" value="EFN57787.1"/>
    <property type="molecule type" value="Genomic_DNA"/>
</dbReference>
<keyword evidence="1" id="KW-0677">Repeat</keyword>
<dbReference type="PRINTS" id="PR00633">
    <property type="entry name" value="RCCNDNSATION"/>
</dbReference>
<dbReference type="PROSITE" id="PS50012">
    <property type="entry name" value="RCC1_3"/>
    <property type="match status" value="5"/>
</dbReference>
<evidence type="ECO:0000259" key="3">
    <source>
        <dbReference type="Pfam" id="PF25390"/>
    </source>
</evidence>
<sequence length="272" mass="28294">EVWVFGRGDMGQLGDGSTEDVFVPRLVKGLKSRDVVNLAAGALHTAAVTSDGELYVMGSNEESQLGVRQRSDALAPTRVTALEQFQVQRVACGPAHTLAVVDGGAVAAFGSAEYGQVGLGPCGARVELPRVVKDLRSMHIVRVAAGGSHTLALSSTGGVFSCGNGSFGALGRGTTEGNDVPRPISRLWPLGVVQIACGENHSAAITADGRVLTWGRGKHRLLPAFHCGHGDFENCSTPKPVQALKGIVGRQVSCGDDHTVLLTEDGSVYAWG</sequence>
<protein>
    <recommendedName>
        <fullName evidence="3">RCC1-like domain-containing protein</fullName>
    </recommendedName>
</protein>
<dbReference type="InParanoid" id="E1Z9J2"/>
<evidence type="ECO:0000256" key="1">
    <source>
        <dbReference type="ARBA" id="ARBA00022737"/>
    </source>
</evidence>
<name>E1Z9J2_CHLVA</name>
<dbReference type="Gene3D" id="2.130.10.30">
    <property type="entry name" value="Regulator of chromosome condensation 1/beta-lactamase-inhibitor protein II"/>
    <property type="match status" value="2"/>
</dbReference>
<dbReference type="OrthoDB" id="8068875at2759"/>
<accession>E1Z9J2</accession>
<feature type="non-terminal residue" evidence="4">
    <location>
        <position position="1"/>
    </location>
</feature>
<dbReference type="eggNOG" id="KOG1426">
    <property type="taxonomic scope" value="Eukaryota"/>
</dbReference>
<organism evidence="5">
    <name type="scientific">Chlorella variabilis</name>
    <name type="common">Green alga</name>
    <dbReference type="NCBI Taxonomy" id="554065"/>
    <lineage>
        <taxon>Eukaryota</taxon>
        <taxon>Viridiplantae</taxon>
        <taxon>Chlorophyta</taxon>
        <taxon>core chlorophytes</taxon>
        <taxon>Trebouxiophyceae</taxon>
        <taxon>Chlorellales</taxon>
        <taxon>Chlorellaceae</taxon>
        <taxon>Chlorella clade</taxon>
        <taxon>Chlorella</taxon>
    </lineage>
</organism>
<keyword evidence="5" id="KW-1185">Reference proteome</keyword>
<dbReference type="InterPro" id="IPR009091">
    <property type="entry name" value="RCC1/BLIP-II"/>
</dbReference>
<dbReference type="PANTHER" id="PTHR22870:SF457">
    <property type="entry name" value="UBIQUITIN-PROTEIN LIGASE-RELATED"/>
    <property type="match status" value="1"/>
</dbReference>
<feature type="repeat" description="RCC1" evidence="2">
    <location>
        <begin position="104"/>
        <end position="156"/>
    </location>
</feature>
<dbReference type="KEGG" id="cvr:CHLNCDRAFT_10671"/>
<feature type="repeat" description="RCC1" evidence="2">
    <location>
        <begin position="52"/>
        <end position="103"/>
    </location>
</feature>
<feature type="repeat" description="RCC1" evidence="2">
    <location>
        <begin position="157"/>
        <end position="208"/>
    </location>
</feature>
<gene>
    <name evidence="4" type="ORF">CHLNCDRAFT_10671</name>
</gene>
<feature type="non-terminal residue" evidence="4">
    <location>
        <position position="272"/>
    </location>
</feature>
<evidence type="ECO:0000313" key="4">
    <source>
        <dbReference type="EMBL" id="EFN57787.1"/>
    </source>
</evidence>
<evidence type="ECO:0000313" key="5">
    <source>
        <dbReference type="Proteomes" id="UP000008141"/>
    </source>
</evidence>
<dbReference type="AlphaFoldDB" id="E1Z9J2"/>
<dbReference type="InterPro" id="IPR051210">
    <property type="entry name" value="Ub_ligase/GEF_domain"/>
</dbReference>
<feature type="domain" description="RCC1-like" evidence="3">
    <location>
        <begin position="1"/>
        <end position="272"/>
    </location>
</feature>
<feature type="repeat" description="RCC1" evidence="2">
    <location>
        <begin position="1"/>
        <end position="51"/>
    </location>
</feature>
<dbReference type="Proteomes" id="UP000008141">
    <property type="component" value="Unassembled WGS sequence"/>
</dbReference>
<feature type="repeat" description="RCC1" evidence="2">
    <location>
        <begin position="209"/>
        <end position="265"/>
    </location>
</feature>